<organism evidence="1 2">
    <name type="scientific">Dryococelus australis</name>
    <dbReference type="NCBI Taxonomy" id="614101"/>
    <lineage>
        <taxon>Eukaryota</taxon>
        <taxon>Metazoa</taxon>
        <taxon>Ecdysozoa</taxon>
        <taxon>Arthropoda</taxon>
        <taxon>Hexapoda</taxon>
        <taxon>Insecta</taxon>
        <taxon>Pterygota</taxon>
        <taxon>Neoptera</taxon>
        <taxon>Polyneoptera</taxon>
        <taxon>Phasmatodea</taxon>
        <taxon>Verophasmatodea</taxon>
        <taxon>Anareolatae</taxon>
        <taxon>Phasmatidae</taxon>
        <taxon>Eurycanthinae</taxon>
        <taxon>Dryococelus</taxon>
    </lineage>
</organism>
<reference evidence="1 2" key="1">
    <citation type="submission" date="2023-02" db="EMBL/GenBank/DDBJ databases">
        <title>LHISI_Scaffold_Assembly.</title>
        <authorList>
            <person name="Stuart O.P."/>
            <person name="Cleave R."/>
            <person name="Magrath M.J.L."/>
            <person name="Mikheyev A.S."/>
        </authorList>
    </citation>
    <scope>NUCLEOTIDE SEQUENCE [LARGE SCALE GENOMIC DNA]</scope>
    <source>
        <strain evidence="1">Daus_M_001</strain>
        <tissue evidence="1">Leg muscle</tissue>
    </source>
</reference>
<dbReference type="Proteomes" id="UP001159363">
    <property type="component" value="Chromosome 1"/>
</dbReference>
<accession>A0ABQ9IJ59</accession>
<evidence type="ECO:0000313" key="1">
    <source>
        <dbReference type="EMBL" id="KAJ8896215.1"/>
    </source>
</evidence>
<name>A0ABQ9IJ59_9NEOP</name>
<comment type="caution">
    <text evidence="1">The sequence shown here is derived from an EMBL/GenBank/DDBJ whole genome shotgun (WGS) entry which is preliminary data.</text>
</comment>
<evidence type="ECO:0000313" key="2">
    <source>
        <dbReference type="Proteomes" id="UP001159363"/>
    </source>
</evidence>
<protein>
    <submittedName>
        <fullName evidence="1">Uncharacterized protein</fullName>
    </submittedName>
</protein>
<sequence length="149" mass="16724">MVCPGEPFAGIFVMKVMWKQSNGIPNKFVKGKAGRWWLEGVLKRNPDVAKRKAQRLNPAHAMILNRFIVTDHTDKLKKTPLDNNLMDLPEKIYNVDEKGCRLQLHKEPTVFAKKGVKRVHHVAKEHGVSISVVACGNATGPVIPPNTHF</sequence>
<gene>
    <name evidence="1" type="ORF">PR048_001558</name>
</gene>
<keyword evidence="2" id="KW-1185">Reference proteome</keyword>
<dbReference type="EMBL" id="JARBHB010000001">
    <property type="protein sequence ID" value="KAJ8896215.1"/>
    <property type="molecule type" value="Genomic_DNA"/>
</dbReference>
<proteinExistence type="predicted"/>